<dbReference type="PANTHER" id="PTHR38248">
    <property type="entry name" value="FUNK1 6"/>
    <property type="match status" value="1"/>
</dbReference>
<organism evidence="3 4">
    <name type="scientific">Gymnopilus dilepis</name>
    <dbReference type="NCBI Taxonomy" id="231916"/>
    <lineage>
        <taxon>Eukaryota</taxon>
        <taxon>Fungi</taxon>
        <taxon>Dikarya</taxon>
        <taxon>Basidiomycota</taxon>
        <taxon>Agaricomycotina</taxon>
        <taxon>Agaricomycetes</taxon>
        <taxon>Agaricomycetidae</taxon>
        <taxon>Agaricales</taxon>
        <taxon>Agaricineae</taxon>
        <taxon>Hymenogastraceae</taxon>
        <taxon>Gymnopilus</taxon>
    </lineage>
</organism>
<feature type="region of interest" description="Disordered" evidence="1">
    <location>
        <begin position="340"/>
        <end position="396"/>
    </location>
</feature>
<gene>
    <name evidence="3" type="ORF">CVT26_015947</name>
</gene>
<evidence type="ECO:0000313" key="3">
    <source>
        <dbReference type="EMBL" id="PPQ95806.1"/>
    </source>
</evidence>
<reference evidence="3 4" key="1">
    <citation type="journal article" date="2018" name="Evol. Lett.">
        <title>Horizontal gene cluster transfer increased hallucinogenic mushroom diversity.</title>
        <authorList>
            <person name="Reynolds H.T."/>
            <person name="Vijayakumar V."/>
            <person name="Gluck-Thaler E."/>
            <person name="Korotkin H.B."/>
            <person name="Matheny P.B."/>
            <person name="Slot J.C."/>
        </authorList>
    </citation>
    <scope>NUCLEOTIDE SEQUENCE [LARGE SCALE GENOMIC DNA]</scope>
    <source>
        <strain evidence="3 4">SRW20</strain>
    </source>
</reference>
<sequence length="408" mass="45938">MADIQLAKDVPVCEPPLVQDRDAWSPLLRNLESESLEKARRFDLAGVIQVVASQVDEKNNSLILAGSDINSLPSDVKAVNERKFFRIIFIEDAKPISEFSSSGEVLYALRDAIADHQDLWNAGILHRDVGINSILIRRPGLGPRQRGTIIAVDVPTCTRWRSSRPDSRTGRRAFQSLNVLRDDERDAKTLSFSHDHLDDLESFFYVFCWFSFGYTAPKTKVQPFPEFLSNWDSKNCRLAAAFKKAFYFDQDNGAGYCVTNYFGPVFQSLFARLLSFFNGPRVVRKRWRSSNDTLFSSFEELRLRSHEDYRTVLAYFNDAITEYEKCEKVPVAAAAAATVPTPSTQVAKSSGTPLSPISSQSNRSLPFEDSLTSMPGPFRGHGSLSPSGKRRADWNGEDVLELKKSRKL</sequence>
<dbReference type="AlphaFoldDB" id="A0A409XYI1"/>
<evidence type="ECO:0000259" key="2">
    <source>
        <dbReference type="Pfam" id="PF17667"/>
    </source>
</evidence>
<dbReference type="InterPro" id="IPR011009">
    <property type="entry name" value="Kinase-like_dom_sf"/>
</dbReference>
<comment type="caution">
    <text evidence="3">The sequence shown here is derived from an EMBL/GenBank/DDBJ whole genome shotgun (WGS) entry which is preliminary data.</text>
</comment>
<dbReference type="Pfam" id="PF17667">
    <property type="entry name" value="Pkinase_fungal"/>
    <property type="match status" value="1"/>
</dbReference>
<dbReference type="Proteomes" id="UP000284706">
    <property type="component" value="Unassembled WGS sequence"/>
</dbReference>
<feature type="domain" description="Fungal-type protein kinase" evidence="2">
    <location>
        <begin position="67"/>
        <end position="210"/>
    </location>
</feature>
<dbReference type="EMBL" id="NHYE01001412">
    <property type="protein sequence ID" value="PPQ95806.1"/>
    <property type="molecule type" value="Genomic_DNA"/>
</dbReference>
<proteinExistence type="predicted"/>
<keyword evidence="4" id="KW-1185">Reference proteome</keyword>
<dbReference type="STRING" id="231916.A0A409XYI1"/>
<dbReference type="InterPro" id="IPR040976">
    <property type="entry name" value="Pkinase_fungal"/>
</dbReference>
<evidence type="ECO:0000256" key="1">
    <source>
        <dbReference type="SAM" id="MobiDB-lite"/>
    </source>
</evidence>
<protein>
    <recommendedName>
        <fullName evidence="2">Fungal-type protein kinase domain-containing protein</fullName>
    </recommendedName>
</protein>
<dbReference type="SUPFAM" id="SSF56112">
    <property type="entry name" value="Protein kinase-like (PK-like)"/>
    <property type="match status" value="1"/>
</dbReference>
<dbReference type="OrthoDB" id="5569250at2759"/>
<accession>A0A409XYI1</accession>
<evidence type="ECO:0000313" key="4">
    <source>
        <dbReference type="Proteomes" id="UP000284706"/>
    </source>
</evidence>
<name>A0A409XYI1_9AGAR</name>
<dbReference type="InParanoid" id="A0A409XYI1"/>
<dbReference type="PANTHER" id="PTHR38248:SF2">
    <property type="entry name" value="FUNK1 11"/>
    <property type="match status" value="1"/>
</dbReference>
<feature type="compositionally biased region" description="Polar residues" evidence="1">
    <location>
        <begin position="348"/>
        <end position="364"/>
    </location>
</feature>